<feature type="region of interest" description="Disordered" evidence="7">
    <location>
        <begin position="1"/>
        <end position="25"/>
    </location>
</feature>
<dbReference type="GO" id="GO:0007007">
    <property type="term" value="P:inner mitochondrial membrane organization"/>
    <property type="evidence" value="ECO:0007669"/>
    <property type="project" value="TreeGrafter"/>
</dbReference>
<comment type="similarity">
    <text evidence="2 6">Belongs to the AIM24 family.</text>
</comment>
<sequence length="329" mass="35979">MVDGLMKRTSTRLVQVSKTTNPSASLDQLNNLPTSTGAGLFVERPKFEPLGTPPTLLHISLPSSCVLNARTRSLVAANGDVSSISQKLGVINLWQKPLLYNELSSTKPLSLLLSNSRGFVNLELLPKETWTVMNTDDIAAWYGNLDISKSSVLNAGVQIIANDQSNLIITGKSQVFTIQLDQGESLNVSPGSLVAYTGDHDGFNKLKALELPTFGKLNTLKSWWDSGVKRLTELSSAKEVSSVSSSANEVSAEETKTELKGTEVVEVKEPSVVDTAKEWISTKLSTVFLKNRLFYEIQGPATLIIQNDFKSPSNTFTQKELTEIYKQLK</sequence>
<dbReference type="Pfam" id="PF01987">
    <property type="entry name" value="AIM24"/>
    <property type="match status" value="1"/>
</dbReference>
<keyword evidence="9" id="KW-1185">Reference proteome</keyword>
<protein>
    <recommendedName>
        <fullName evidence="3 6">Altered inheritance of mitochondria protein 24, mitochondrial</fullName>
    </recommendedName>
</protein>
<organism evidence="8 9">
    <name type="scientific">Cyberlindnera fabianii</name>
    <name type="common">Yeast</name>
    <name type="synonym">Hansenula fabianii</name>
    <dbReference type="NCBI Taxonomy" id="36022"/>
    <lineage>
        <taxon>Eukaryota</taxon>
        <taxon>Fungi</taxon>
        <taxon>Dikarya</taxon>
        <taxon>Ascomycota</taxon>
        <taxon>Saccharomycotina</taxon>
        <taxon>Saccharomycetes</taxon>
        <taxon>Phaffomycetales</taxon>
        <taxon>Phaffomycetaceae</taxon>
        <taxon>Cyberlindnera</taxon>
    </lineage>
</organism>
<evidence type="ECO:0000256" key="5">
    <source>
        <dbReference type="ARBA" id="ARBA00023128"/>
    </source>
</evidence>
<dbReference type="AlphaFoldDB" id="A0A1V2L0R7"/>
<dbReference type="Proteomes" id="UP000189513">
    <property type="component" value="Unassembled WGS sequence"/>
</dbReference>
<comment type="caution">
    <text evidence="8">The sequence shown here is derived from an EMBL/GenBank/DDBJ whole genome shotgun (WGS) entry which is preliminary data.</text>
</comment>
<dbReference type="PANTHER" id="PTHR36959">
    <property type="entry name" value="ALTERED INHERITANCE OF MITOCHONDRIA PROTEIN 24, MITOCHONDRIAL"/>
    <property type="match status" value="1"/>
</dbReference>
<feature type="compositionally biased region" description="Polar residues" evidence="7">
    <location>
        <begin position="11"/>
        <end position="25"/>
    </location>
</feature>
<gene>
    <name evidence="8" type="ORF">BON22_4962</name>
</gene>
<evidence type="ECO:0000313" key="8">
    <source>
        <dbReference type="EMBL" id="ONH65175.1"/>
    </source>
</evidence>
<keyword evidence="5 6" id="KW-0496">Mitochondrion</keyword>
<comment type="subcellular location">
    <subcellularLocation>
        <location evidence="1 6">Mitochondrion</location>
    </subcellularLocation>
</comment>
<name>A0A1V2L0R7_CYBFA</name>
<proteinExistence type="inferred from homology"/>
<dbReference type="GO" id="GO:0005743">
    <property type="term" value="C:mitochondrial inner membrane"/>
    <property type="evidence" value="ECO:0007669"/>
    <property type="project" value="TreeGrafter"/>
</dbReference>
<keyword evidence="4" id="KW-0809">Transit peptide</keyword>
<evidence type="ECO:0000256" key="1">
    <source>
        <dbReference type="ARBA" id="ARBA00004173"/>
    </source>
</evidence>
<evidence type="ECO:0000256" key="4">
    <source>
        <dbReference type="ARBA" id="ARBA00022946"/>
    </source>
</evidence>
<dbReference type="EMBL" id="MPUK01000013">
    <property type="protein sequence ID" value="ONH65175.1"/>
    <property type="molecule type" value="Genomic_DNA"/>
</dbReference>
<evidence type="ECO:0000256" key="3">
    <source>
        <dbReference type="ARBA" id="ARBA00013287"/>
    </source>
</evidence>
<evidence type="ECO:0000313" key="9">
    <source>
        <dbReference type="Proteomes" id="UP000189513"/>
    </source>
</evidence>
<dbReference type="VEuPathDB" id="FungiDB:BON22_4962"/>
<evidence type="ECO:0000256" key="6">
    <source>
        <dbReference type="RuleBase" id="RU363045"/>
    </source>
</evidence>
<accession>A0A1V2L0R7</accession>
<evidence type="ECO:0000256" key="7">
    <source>
        <dbReference type="SAM" id="MobiDB-lite"/>
    </source>
</evidence>
<evidence type="ECO:0000256" key="2">
    <source>
        <dbReference type="ARBA" id="ARBA00009322"/>
    </source>
</evidence>
<reference evidence="9" key="1">
    <citation type="journal article" date="2017" name="Genome Announc.">
        <title>Genome sequences of Cyberlindnera fabianii 65, Pichia kudriavzevii 129, and Saccharomyces cerevisiae 131 isolated from fermented masau fruits in Zimbabwe.</title>
        <authorList>
            <person name="van Rijswijck I.M.H."/>
            <person name="Derks M.F.L."/>
            <person name="Abee T."/>
            <person name="de Ridder D."/>
            <person name="Smid E.J."/>
        </authorList>
    </citation>
    <scope>NUCLEOTIDE SEQUENCE [LARGE SCALE GENOMIC DNA]</scope>
    <source>
        <strain evidence="9">65</strain>
    </source>
</reference>
<dbReference type="InterPro" id="IPR036983">
    <property type="entry name" value="AIM24_sf"/>
</dbReference>
<dbReference type="PANTHER" id="PTHR36959:SF2">
    <property type="entry name" value="ALTERED INHERITANCE OF MITOCHONDRIA PROTEIN 24, MITOCHONDRIAL"/>
    <property type="match status" value="1"/>
</dbReference>
<dbReference type="Gene3D" id="3.60.160.10">
    <property type="entry name" value="Mitochondrial biogenesis AIM24"/>
    <property type="match status" value="1"/>
</dbReference>
<dbReference type="InterPro" id="IPR002838">
    <property type="entry name" value="AIM24"/>
</dbReference>